<gene>
    <name evidence="3" type="ORF">EDD29_6831</name>
</gene>
<comment type="caution">
    <text evidence="3">The sequence shown here is derived from an EMBL/GenBank/DDBJ whole genome shotgun (WGS) entry which is preliminary data.</text>
</comment>
<dbReference type="PANTHER" id="PTHR43194:SF2">
    <property type="entry name" value="PEROXISOMAL MEMBRANE PROTEIN LPX1"/>
    <property type="match status" value="1"/>
</dbReference>
<evidence type="ECO:0000313" key="4">
    <source>
        <dbReference type="Proteomes" id="UP000272400"/>
    </source>
</evidence>
<dbReference type="PANTHER" id="PTHR43194">
    <property type="entry name" value="HYDROLASE ALPHA/BETA FOLD FAMILY"/>
    <property type="match status" value="1"/>
</dbReference>
<feature type="domain" description="AB hydrolase-1" evidence="2">
    <location>
        <begin position="12"/>
        <end position="245"/>
    </location>
</feature>
<keyword evidence="4" id="KW-1185">Reference proteome</keyword>
<dbReference type="Gene3D" id="3.40.50.1820">
    <property type="entry name" value="alpha/beta hydrolase"/>
    <property type="match status" value="1"/>
</dbReference>
<organism evidence="3 4">
    <name type="scientific">Actinocorallia herbida</name>
    <dbReference type="NCBI Taxonomy" id="58109"/>
    <lineage>
        <taxon>Bacteria</taxon>
        <taxon>Bacillati</taxon>
        <taxon>Actinomycetota</taxon>
        <taxon>Actinomycetes</taxon>
        <taxon>Streptosporangiales</taxon>
        <taxon>Thermomonosporaceae</taxon>
        <taxon>Actinocorallia</taxon>
    </lineage>
</organism>
<proteinExistence type="predicted"/>
<dbReference type="SUPFAM" id="SSF53474">
    <property type="entry name" value="alpha/beta-Hydrolases"/>
    <property type="match status" value="1"/>
</dbReference>
<evidence type="ECO:0000313" key="3">
    <source>
        <dbReference type="EMBL" id="ROO89144.1"/>
    </source>
</evidence>
<dbReference type="AlphaFoldDB" id="A0A3N1D6K4"/>
<dbReference type="Proteomes" id="UP000272400">
    <property type="component" value="Unassembled WGS sequence"/>
</dbReference>
<evidence type="ECO:0000259" key="2">
    <source>
        <dbReference type="Pfam" id="PF00561"/>
    </source>
</evidence>
<dbReference type="GO" id="GO:0003824">
    <property type="term" value="F:catalytic activity"/>
    <property type="evidence" value="ECO:0007669"/>
    <property type="project" value="UniProtKB-ARBA"/>
</dbReference>
<dbReference type="Pfam" id="PF00561">
    <property type="entry name" value="Abhydrolase_1"/>
    <property type="match status" value="1"/>
</dbReference>
<dbReference type="InterPro" id="IPR050228">
    <property type="entry name" value="Carboxylesterase_BioH"/>
</dbReference>
<reference evidence="3 4" key="1">
    <citation type="submission" date="2018-11" db="EMBL/GenBank/DDBJ databases">
        <title>Sequencing the genomes of 1000 actinobacteria strains.</title>
        <authorList>
            <person name="Klenk H.-P."/>
        </authorList>
    </citation>
    <scope>NUCLEOTIDE SEQUENCE [LARGE SCALE GENOMIC DNA]</scope>
    <source>
        <strain evidence="3 4">DSM 44254</strain>
    </source>
</reference>
<sequence>MLAHERMGAGEPLVLLHGITHRRQAWLPVADHLAEHREIFLVDLPGHGESPGLRAGTEPPGDRMVADLLDLFDHLGLDRPHVAGNSLGGRLALELAARGAARSVTALSPAGFWRTGAEFRYTVALFRTVMALAGVLDPYAAPLLRTRAGRAALFFWINSHPTWAAPEAALGDFRGLLRARPEVGEFFAENAPFNAEVPPEVPVTIAWATRDIVLPVHQAKTARALLPHAEHVLLPGCGHVPMGDDPYRVAMTILRGSHSQFSRMPDTSPPGTVNVGHVR</sequence>
<dbReference type="RefSeq" id="WP_211360081.1">
    <property type="nucleotide sequence ID" value="NZ_RJKE01000001.1"/>
</dbReference>
<dbReference type="EMBL" id="RJKE01000001">
    <property type="protein sequence ID" value="ROO89144.1"/>
    <property type="molecule type" value="Genomic_DNA"/>
</dbReference>
<name>A0A3N1D6K4_9ACTN</name>
<feature type="region of interest" description="Disordered" evidence="1">
    <location>
        <begin position="260"/>
        <end position="279"/>
    </location>
</feature>
<dbReference type="InterPro" id="IPR029058">
    <property type="entry name" value="AB_hydrolase_fold"/>
</dbReference>
<dbReference type="PRINTS" id="PR00111">
    <property type="entry name" value="ABHYDROLASE"/>
</dbReference>
<dbReference type="InterPro" id="IPR000073">
    <property type="entry name" value="AB_hydrolase_1"/>
</dbReference>
<evidence type="ECO:0000256" key="1">
    <source>
        <dbReference type="SAM" id="MobiDB-lite"/>
    </source>
</evidence>
<protein>
    <submittedName>
        <fullName evidence="3">Pimeloyl-ACP methyl ester carboxylesterase</fullName>
    </submittedName>
</protein>
<accession>A0A3N1D6K4</accession>